<protein>
    <submittedName>
        <fullName evidence="1">Uncharacterized protein</fullName>
    </submittedName>
</protein>
<proteinExistence type="predicted"/>
<comment type="caution">
    <text evidence="1">The sequence shown here is derived from an EMBL/GenBank/DDBJ whole genome shotgun (WGS) entry which is preliminary data.</text>
</comment>
<evidence type="ECO:0000313" key="1">
    <source>
        <dbReference type="EMBL" id="MEJ8656949.1"/>
    </source>
</evidence>
<reference evidence="1" key="1">
    <citation type="submission" date="2024-03" db="EMBL/GenBank/DDBJ databases">
        <title>Novel Streptomyces species of biotechnological and ecological value are a feature of Machair soil.</title>
        <authorList>
            <person name="Prole J.R."/>
            <person name="Goodfellow M."/>
            <person name="Allenby N."/>
            <person name="Ward A.C."/>
        </authorList>
    </citation>
    <scope>NUCLEOTIDE SEQUENCE</scope>
    <source>
        <strain evidence="1">MS1.AVA.4</strain>
    </source>
</reference>
<dbReference type="EMBL" id="JBBKAI010000002">
    <property type="protein sequence ID" value="MEJ8656949.1"/>
    <property type="molecule type" value="Genomic_DNA"/>
</dbReference>
<evidence type="ECO:0000313" key="2">
    <source>
        <dbReference type="Proteomes" id="UP001375539"/>
    </source>
</evidence>
<sequence length="148" mass="16646">MIFRRRDELAIGSRCDDADFSVLFSSERTFKVWRYGVGHSQLLLRAAPEPSQPQRLDLHFEGVEAMQLITRYEALELHTFDEAESERIFEASGVPSRWRPHRLVLGLRSRSGAGYVQCAKVSALRGGADVIGPDDPSESVDVVWSLRG</sequence>
<gene>
    <name evidence="1" type="ORF">WKI58_10490</name>
</gene>
<keyword evidence="2" id="KW-1185">Reference proteome</keyword>
<dbReference type="Proteomes" id="UP001375539">
    <property type="component" value="Unassembled WGS sequence"/>
</dbReference>
<organism evidence="1 2">
    <name type="scientific">Streptomyces pratisoli</name>
    <dbReference type="NCBI Taxonomy" id="3139917"/>
    <lineage>
        <taxon>Bacteria</taxon>
        <taxon>Bacillati</taxon>
        <taxon>Actinomycetota</taxon>
        <taxon>Actinomycetes</taxon>
        <taxon>Kitasatosporales</taxon>
        <taxon>Streptomycetaceae</taxon>
        <taxon>Streptomyces</taxon>
    </lineage>
</organism>
<accession>A0ACC6QF24</accession>
<name>A0ACC6QF24_9ACTN</name>